<gene>
    <name evidence="4" type="ORF">EHS15_06465</name>
</gene>
<proteinExistence type="predicted"/>
<sequence length="170" mass="19294">MKENGSTTSQTRKEEILKAAVQVFARLGFYKATTADIAASASISQPYVFKFFKSKEELFLAALEEAFERIQSEFEKIQVGEDLQKQMISAYEQLMIDFPDEIHLQTQAFGISEPSIRQKTQESFLQLYIMVVKKFTSAGIPDPEMTAKVFLAKGIFCNLTLVLDLPELKF</sequence>
<name>A0A4V6QMX5_9LEPT</name>
<evidence type="ECO:0000313" key="5">
    <source>
        <dbReference type="Proteomes" id="UP000298058"/>
    </source>
</evidence>
<dbReference type="PROSITE" id="PS01081">
    <property type="entry name" value="HTH_TETR_1"/>
    <property type="match status" value="1"/>
</dbReference>
<dbReference type="SUPFAM" id="SSF46689">
    <property type="entry name" value="Homeodomain-like"/>
    <property type="match status" value="1"/>
</dbReference>
<dbReference type="InterPro" id="IPR009057">
    <property type="entry name" value="Homeodomain-like_sf"/>
</dbReference>
<dbReference type="PANTHER" id="PTHR43479">
    <property type="entry name" value="ACREF/ENVCD OPERON REPRESSOR-RELATED"/>
    <property type="match status" value="1"/>
</dbReference>
<feature type="domain" description="HTH tetR-type" evidence="3">
    <location>
        <begin position="10"/>
        <end position="70"/>
    </location>
</feature>
<comment type="caution">
    <text evidence="4">The sequence shown here is derived from an EMBL/GenBank/DDBJ whole genome shotgun (WGS) entry which is preliminary data.</text>
</comment>
<protein>
    <submittedName>
        <fullName evidence="4">TetR/AcrR family transcriptional regulator</fullName>
    </submittedName>
</protein>
<keyword evidence="5" id="KW-1185">Reference proteome</keyword>
<dbReference type="Gene3D" id="1.10.357.10">
    <property type="entry name" value="Tetracycline Repressor, domain 2"/>
    <property type="match status" value="1"/>
</dbReference>
<dbReference type="GO" id="GO:0003677">
    <property type="term" value="F:DNA binding"/>
    <property type="evidence" value="ECO:0007669"/>
    <property type="project" value="UniProtKB-UniRule"/>
</dbReference>
<dbReference type="InterPro" id="IPR001647">
    <property type="entry name" value="HTH_TetR"/>
</dbReference>
<dbReference type="PANTHER" id="PTHR43479:SF11">
    <property type="entry name" value="ACREF_ENVCD OPERON REPRESSOR-RELATED"/>
    <property type="match status" value="1"/>
</dbReference>
<dbReference type="Pfam" id="PF00440">
    <property type="entry name" value="TetR_N"/>
    <property type="match status" value="1"/>
</dbReference>
<dbReference type="PROSITE" id="PS50977">
    <property type="entry name" value="HTH_TETR_2"/>
    <property type="match status" value="1"/>
</dbReference>
<dbReference type="OrthoDB" id="2356263at2"/>
<reference evidence="4" key="1">
    <citation type="journal article" date="2019" name="PLoS Negl. Trop. Dis.">
        <title>Revisiting the worldwide diversity of Leptospira species in the environment.</title>
        <authorList>
            <person name="Vincent A.T."/>
            <person name="Schiettekatte O."/>
            <person name="Bourhy P."/>
            <person name="Veyrier F.J."/>
            <person name="Picardeau M."/>
        </authorList>
    </citation>
    <scope>NUCLEOTIDE SEQUENCE [LARGE SCALE GENOMIC DNA]</scope>
    <source>
        <strain evidence="4">201300427</strain>
    </source>
</reference>
<evidence type="ECO:0000259" key="3">
    <source>
        <dbReference type="PROSITE" id="PS50977"/>
    </source>
</evidence>
<evidence type="ECO:0000256" key="2">
    <source>
        <dbReference type="PROSITE-ProRule" id="PRU00335"/>
    </source>
</evidence>
<dbReference type="EMBL" id="RQHW01000018">
    <property type="protein sequence ID" value="TGN20026.1"/>
    <property type="molecule type" value="Genomic_DNA"/>
</dbReference>
<organism evidence="4 5">
    <name type="scientific">Leptospira idonii</name>
    <dbReference type="NCBI Taxonomy" id="1193500"/>
    <lineage>
        <taxon>Bacteria</taxon>
        <taxon>Pseudomonadati</taxon>
        <taxon>Spirochaetota</taxon>
        <taxon>Spirochaetia</taxon>
        <taxon>Leptospirales</taxon>
        <taxon>Leptospiraceae</taxon>
        <taxon>Leptospira</taxon>
    </lineage>
</organism>
<feature type="DNA-binding region" description="H-T-H motif" evidence="2">
    <location>
        <begin position="33"/>
        <end position="52"/>
    </location>
</feature>
<dbReference type="InterPro" id="IPR050624">
    <property type="entry name" value="HTH-type_Tx_Regulator"/>
</dbReference>
<dbReference type="AlphaFoldDB" id="A0A4V6QMX5"/>
<dbReference type="InterPro" id="IPR023772">
    <property type="entry name" value="DNA-bd_HTH_TetR-type_CS"/>
</dbReference>
<dbReference type="PRINTS" id="PR00455">
    <property type="entry name" value="HTHTETR"/>
</dbReference>
<accession>A0A4V6QMX5</accession>
<evidence type="ECO:0000313" key="4">
    <source>
        <dbReference type="EMBL" id="TGN20026.1"/>
    </source>
</evidence>
<dbReference type="Proteomes" id="UP000298058">
    <property type="component" value="Unassembled WGS sequence"/>
</dbReference>
<keyword evidence="1 2" id="KW-0238">DNA-binding</keyword>
<evidence type="ECO:0000256" key="1">
    <source>
        <dbReference type="ARBA" id="ARBA00023125"/>
    </source>
</evidence>